<feature type="compositionally biased region" description="Polar residues" evidence="2">
    <location>
        <begin position="1407"/>
        <end position="1428"/>
    </location>
</feature>
<accession>B5EW35</accession>
<dbReference type="EMBL" id="CP001134">
    <property type="protein sequence ID" value="ACH64792.1"/>
    <property type="molecule type" value="Genomic_DNA"/>
</dbReference>
<evidence type="ECO:0000313" key="3">
    <source>
        <dbReference type="EMBL" id="ACH64792.1"/>
    </source>
</evidence>
<feature type="compositionally biased region" description="Polar residues" evidence="2">
    <location>
        <begin position="1119"/>
        <end position="1140"/>
    </location>
</feature>
<gene>
    <name evidence="3" type="ordered locus">VFMJ11_B0092</name>
</gene>
<evidence type="ECO:0000256" key="1">
    <source>
        <dbReference type="SAM" id="Coils"/>
    </source>
</evidence>
<name>B5EW35_ALIFM</name>
<reference evidence="3 4" key="2">
    <citation type="journal article" date="2009" name="Nature">
        <title>A single regulatory gene is sufficient to alter bacterial host range.</title>
        <authorList>
            <person name="Mandel M.J."/>
            <person name="Wollenberg M.S."/>
            <person name="Stabb E.V."/>
            <person name="Visick K.L."/>
            <person name="Ruby E.G."/>
        </authorList>
    </citation>
    <scope>NUCLEOTIDE SEQUENCE [LARGE SCALE GENOMIC DNA]</scope>
    <source>
        <strain evidence="3 4">MJ11</strain>
        <plasmid evidence="4">Plasmid pMJ100</plasmid>
    </source>
</reference>
<feature type="compositionally biased region" description="Polar residues" evidence="2">
    <location>
        <begin position="1055"/>
        <end position="1075"/>
    </location>
</feature>
<feature type="region of interest" description="Disordered" evidence="2">
    <location>
        <begin position="985"/>
        <end position="1462"/>
    </location>
</feature>
<feature type="coiled-coil region" evidence="1">
    <location>
        <begin position="791"/>
        <end position="847"/>
    </location>
</feature>
<feature type="compositionally biased region" description="Polar residues" evidence="2">
    <location>
        <begin position="1376"/>
        <end position="1396"/>
    </location>
</feature>
<feature type="compositionally biased region" description="Polar residues" evidence="2">
    <location>
        <begin position="1183"/>
        <end position="1203"/>
    </location>
</feature>
<feature type="compositionally biased region" description="Polar residues" evidence="2">
    <location>
        <begin position="1151"/>
        <end position="1172"/>
    </location>
</feature>
<feature type="compositionally biased region" description="Polar residues" evidence="2">
    <location>
        <begin position="1759"/>
        <end position="1771"/>
    </location>
</feature>
<dbReference type="RefSeq" id="WP_012534575.1">
    <property type="nucleotide sequence ID" value="NC_011185.1"/>
</dbReference>
<sequence length="1782" mass="198435">MNEHKKPTIETLRKVLQGSRDDLNIPSHIDPSATVRLPYLGNKGRYTEYFAMSYEQLGKRINQLKVPPQIPMLKNIANAAMRYSATAMLPVNHPFHAEIRRLHTSLISVGQSDKTKTQKNSEKNRIYAKINKAYSNRFSKSNPESEYKKTKELAEKLINDAVNELENTDQLGVYSRSDALKFANGFISIFESQMILKSTSDMEKLLIQEFQYSEDSQSAFLKKKFSTDNPKDYLMMLLEQNVSVFESAAKEANINADEMLQLIELAENNTSSENLATSVAKKAALNPKKSVRGAFNAYIKNDHINGRFKNVLLNIHIWKGGKKEIVPFYFYPAFENANDPHSRNEYIDFIKEGDVPNVIFNEKSAQEFNQREKERSEKRQQILRTIEAENAEKLANSKATYQKQTPVTSSVQLKNSYWSQKGLIEEAAQYLTGLRIDKDGTTWLPLDSTLTEDRDISTTTGYQKIYSQKIEIPREGEESEFLNKMFDGLGDGKKKEAFYTIGNPYQASVILTNEGIANGLHAYVKAKERGLNSLVICAIDAGNINHAIRAAIKKYPTLPIVNIADNDKFNKHGQERFAPAITYTDLATKEVVRLENTGIKVANDFNDAIELPSVHVDFANINGKDFTNEQKNNKLSDIDDLVHTLNDFYKNEGLSHEDALNKASKEAGDYLVNAITTKLQQNISPNWSIENQYKYKWVPTDINLNKEQFQNFYDIKDSLLSAYDFFKKSNDQGLDYQTYSQVIRTGREINLTFNDANKSTKEIINESPVAIEKPILIQEIPVVELHGQTPLTQLYENKEVLQEKIYDLEQRIDNLSLSSSDMAQVKISNYELQLHSLTQELKNLQQQITKLEPVEHTTTSSIDKPEIKQKPDDFSNSMANAFSVPKYLYDLEAKLEHFHKISSTLHDELWALTTSTELNGILLDLNQIKENQTETPTLHELQLQNIKLANDLISSYLTVSEEQKDIIKSDVNLVINALDSELKAISQPEQSDTPTDSAVNTETQPESAQTENIHEDVVAPEQPDTTTDSPVNVETQPESAQTENIHEDVVAPEQPDTTTDSPVNVETQPESAQTENIHEDVVAPEQPDTTTDSPVNVETQPESAQTENIHEDVVAPEQPDTTTDSPVNVETAPESAQSENVLEDVAAPEQPDTTTDSPVNVETAPESAQSENVLEDVAAPEQPDTTTDSPVNVETAPESAQSENIHEDVVAPEQPDTTTDSPVNVETAPESAQSENVLEDVAAPEQPDTTTDSPVNVETAPESAQSENVLEDVAAPEQPDTPTDSAVNTETQPESAQTENIQGDVVAPEQPDTTTDSPVNVETAPESAQSENVLEDVAAPEQPDTTTDSPVNVETAPESAQSENVLEDVAAPEQPDTPTDSAVNTETQPESAQTENIQEDVVAPEQPDTTTDSPVNVETQPESAQSENVLEDVAAPEQPDTTTDSAVNVETAPESAKSDNVQEDVVVPEQSGKSNNKLKAFKIHRDWNFTSTKPDAFDVSINTAHYQKHEIDTIKNLQNDIAELKNKLNVIRSLNPTTQSKKELDTVKNNLVSAIPPKRSALELNQIFNSKASRQVNLKEETTTTLTNKEQSIEQPVERSLSELISELNNALEKEYKTDEIHNIKFKQISSELKDNIKSVIEKSFSEHNLTTLTDQKTLIESINTIARQSSLNRGILISATMSHAMSISSPDTSAYAIRNVVFDSLSYSEHGPLSNASIEHINGNMSLEEYVSLAEKALPEKEFKSAFANDIEQLTTTPQHENKQTISTLEQEIDESSLAVN</sequence>
<feature type="coiled-coil region" evidence="1">
    <location>
        <begin position="1507"/>
        <end position="1534"/>
    </location>
</feature>
<evidence type="ECO:0008006" key="5">
    <source>
        <dbReference type="Google" id="ProtNLM"/>
    </source>
</evidence>
<keyword evidence="3" id="KW-0614">Plasmid</keyword>
<evidence type="ECO:0000256" key="2">
    <source>
        <dbReference type="SAM" id="MobiDB-lite"/>
    </source>
</evidence>
<feature type="compositionally biased region" description="Polar residues" evidence="2">
    <location>
        <begin position="1280"/>
        <end position="1301"/>
    </location>
</feature>
<feature type="compositionally biased region" description="Polar residues" evidence="2">
    <location>
        <begin position="987"/>
        <end position="1011"/>
    </location>
</feature>
<geneLocation type="plasmid" evidence="3 4">
    <name>pMJ100</name>
</geneLocation>
<evidence type="ECO:0000313" key="4">
    <source>
        <dbReference type="Proteomes" id="UP000001857"/>
    </source>
</evidence>
<dbReference type="HOGENOM" id="CLU_238558_0_0_6"/>
<feature type="compositionally biased region" description="Polar residues" evidence="2">
    <location>
        <begin position="1247"/>
        <end position="1268"/>
    </location>
</feature>
<organism evidence="3 4">
    <name type="scientific">Aliivibrio fischeri (strain MJ11)</name>
    <name type="common">Vibrio fischeri</name>
    <dbReference type="NCBI Taxonomy" id="388396"/>
    <lineage>
        <taxon>Bacteria</taxon>
        <taxon>Pseudomonadati</taxon>
        <taxon>Pseudomonadota</taxon>
        <taxon>Gammaproteobacteria</taxon>
        <taxon>Vibrionales</taxon>
        <taxon>Vibrionaceae</taxon>
        <taxon>Aliivibrio</taxon>
    </lineage>
</organism>
<feature type="compositionally biased region" description="Polar residues" evidence="2">
    <location>
        <begin position="1311"/>
        <end position="1332"/>
    </location>
</feature>
<dbReference type="Proteomes" id="UP000001857">
    <property type="component" value="Plasmid pMJ100"/>
</dbReference>
<proteinExistence type="predicted"/>
<feature type="compositionally biased region" description="Polar residues" evidence="2">
    <location>
        <begin position="1087"/>
        <end position="1107"/>
    </location>
</feature>
<keyword evidence="1" id="KW-0175">Coiled coil</keyword>
<feature type="compositionally biased region" description="Polar residues" evidence="2">
    <location>
        <begin position="1343"/>
        <end position="1364"/>
    </location>
</feature>
<dbReference type="KEGG" id="vfm:VFMJ11_B0092"/>
<feature type="compositionally biased region" description="Polar residues" evidence="2">
    <location>
        <begin position="1023"/>
        <end position="1043"/>
    </location>
</feature>
<reference evidence="4" key="1">
    <citation type="submission" date="2008-08" db="EMBL/GenBank/DDBJ databases">
        <title>Complete sequence of Vibrio fischeri strain MJ11.</title>
        <authorList>
            <person name="Mandel M.J."/>
            <person name="Stabb E.V."/>
            <person name="Ruby E.G."/>
            <person name="Ferriera S."/>
            <person name="Johnson J."/>
            <person name="Kravitz S."/>
            <person name="Beeson K."/>
            <person name="Sutton G."/>
            <person name="Rogers Y.-H."/>
            <person name="Friedman R."/>
            <person name="Frazier M."/>
            <person name="Venter J.C."/>
        </authorList>
    </citation>
    <scope>NUCLEOTIDE SEQUENCE [LARGE SCALE GENOMIC DNA]</scope>
    <source>
        <strain evidence="4">MJ11</strain>
        <plasmid evidence="4">Plasmid pMJ100</plasmid>
    </source>
</reference>
<feature type="compositionally biased region" description="Polar residues" evidence="2">
    <location>
        <begin position="1439"/>
        <end position="1448"/>
    </location>
</feature>
<protein>
    <recommendedName>
        <fullName evidence="5">Toprim domain-containing protein</fullName>
    </recommendedName>
</protein>
<feature type="region of interest" description="Disordered" evidence="2">
    <location>
        <begin position="1759"/>
        <end position="1782"/>
    </location>
</feature>
<feature type="compositionally biased region" description="Polar residues" evidence="2">
    <location>
        <begin position="1215"/>
        <end position="1236"/>
    </location>
</feature>